<reference evidence="5" key="1">
    <citation type="submission" date="2022-07" db="EMBL/GenBank/DDBJ databases">
        <title>Genome analysis of Parmales, a sister group of diatoms, reveals the evolutionary specialization of diatoms from phago-mixotrophs to photoautotrophs.</title>
        <authorList>
            <person name="Ban H."/>
            <person name="Sato S."/>
            <person name="Yoshikawa S."/>
            <person name="Kazumasa Y."/>
            <person name="Nakamura Y."/>
            <person name="Ichinomiya M."/>
            <person name="Saitoh K."/>
            <person name="Sato N."/>
            <person name="Blanc-Mathieu R."/>
            <person name="Endo H."/>
            <person name="Kuwata A."/>
            <person name="Ogata H."/>
        </authorList>
    </citation>
    <scope>NUCLEOTIDE SEQUENCE</scope>
</reference>
<dbReference type="InterPro" id="IPR009030">
    <property type="entry name" value="Growth_fac_rcpt_cys_sf"/>
</dbReference>
<evidence type="ECO:0000256" key="1">
    <source>
        <dbReference type="PROSITE-ProRule" id="PRU00206"/>
    </source>
</evidence>
<dbReference type="PROSITE" id="PS50050">
    <property type="entry name" value="TNFR_NGFR_2"/>
    <property type="match status" value="1"/>
</dbReference>
<evidence type="ECO:0000313" key="5">
    <source>
        <dbReference type="EMBL" id="GMH53367.1"/>
    </source>
</evidence>
<dbReference type="PANTHER" id="PTHR46967">
    <property type="entry name" value="INSULIN-LIKE GROWTH FACTOR BINDING PROTEIN,N-TERMINAL"/>
    <property type="match status" value="1"/>
</dbReference>
<evidence type="ECO:0000259" key="4">
    <source>
        <dbReference type="PROSITE" id="PS50050"/>
    </source>
</evidence>
<feature type="transmembrane region" description="Helical" evidence="2">
    <location>
        <begin position="1763"/>
        <end position="1781"/>
    </location>
</feature>
<organism evidence="5 6">
    <name type="scientific">Triparma retinervis</name>
    <dbReference type="NCBI Taxonomy" id="2557542"/>
    <lineage>
        <taxon>Eukaryota</taxon>
        <taxon>Sar</taxon>
        <taxon>Stramenopiles</taxon>
        <taxon>Ochrophyta</taxon>
        <taxon>Bolidophyceae</taxon>
        <taxon>Parmales</taxon>
        <taxon>Triparmaceae</taxon>
        <taxon>Triparma</taxon>
    </lineage>
</organism>
<sequence>MISLKIIVSVIFFLLSVSVVALDYDIATQPDLFLLVDSSSSIIDYDMTDNTIVVTTGTYLPETRHDEFTVYDMDHSYVSVFDDSKVQAIVCDVVDPDLCVLEGSNKYRIAKIHGSSFASFTGIKFTGGKATSSAEDMTKPGTDSTAYGRNGGAIYIHMSNCRLIICKFVSNSAENTGGAIFSYRSETFTYLTGVEFDSNSCDTTNCGDDIYAYQGYVGFSTTTCNAAGSKFPSTPSAGTALSIVSSSGTLEGVFFPTDPTSLTCSGTCAAGTYVDPKVGNTCLPNPVGSYSAITGTAYTICPAGKYSTLTSSISSGDCLVCPKGRYSDGFRRTSSCFVCGAGTYNDDDTTSSSACTTCPAGRTQTDDGTDASLHDNADDCDVVCAAGRYYDGIEATGCVDCPIGKYLYDESAVGFHDELEDCQTCGQGTAASSPGSAICTTCPVTAAGTTDDHSSCIFDEAPSSTGISILGTLSSADTLRLSAGSYTGVGVDPVVELSIPIYIVCTNDDQSCILSGSNTREAIRYSSASGKLVLRSLKITQGRSFGIHVSGVGSVDIINCLISDNFNDASEFFSSNDDGGSGIRMTTSDSTLNLYGVTLSNNLFEESHMPYDGVGDISNTGGATIEVFSTCIGEGFAATAVQGDLITGSIKDEIQNGWSYTCTICPVGSYRTGSDDDCVACSPGTTNTGMNARTQIGCAITCEPGQYANIAGLSSVCTDCVPRVTFRSSYDTYSSEYGSVQCTNCPTTTFKAGSDATFCYNPSVSLSCGIGSGADVRGESCMQCPKGRYSSVADNSLCSECPSGKTTANVGSTLVSSCVACQPGTYRGDSDPASDCVSCPKGKIGDPGQSGSSSLQDCEDCAFGKYAEEAGSTSCMSCQAGRFHMSSGSESSGDCFYCNQGENSNSDNTGCEKCSLGRYNPTPGGSCIDCDAGTYSGVIGGSSSSVCEPCGAGKSTNDITGLTSESGCQDCAPGKSAPSTGYSSCADCVPGTAAGDDGSVNCAQCLQGTFTNIAMATSCETCGEGKYNDQAGSVSCIPCVGGKYLSAEKQCLDCGLGTYSNPGATECTDCDHTAGFVSVDISVSGGGVRNKCMYCGPGFHADIVDHDCKACEEGKYSIGGTDECTPCGAAMYAPVAQSSACSYCPPGSVVAGNECVTCGVGRYAPFNSPTCIECVGDGEYSGGGASFCSTNGAGTKVKVDRSGVESCPEDTFSIGASDSCTPCDDGGHSEVGSSSCVATPPGHYWDGSADVPCPAGTFSMSGSTGSCSACDGEGEYSGGGASFCSTNGAGTKVKVDRSGVESCPEDTFSIGASDSCTPCDDGGHSEVGSSSCVATPPGHYWDGSADVPCPAGTFSMSGSVGSCAPCDGPGEYSSAGASFCSTNAAGTKVKVDRTGTETCPENTFSIGASDSCTPCDDGGHSEVGSSSCVATPPGHYWDGSADVPCPPGSASISGSSVSCPPCVPGVNYQDVPGAAVCKPCGTCGLGSSAASPCTPLRDTVCEACPPGSASLGGSASCESCGGNREFSSEAGQPVCSLSSPGTMPNGDRTGVVGCPAGTDLDGCLCPVNTFLAADGLSCSEAPPGVAMGVEGMTLGTLVVMEGFWRTSNESSDVRPCPIEEACVGTKMANDTSICRPGHRGPYCSLCSPGLAPDTFGLCSACTSSGILSSVALLAVCLALLAALKLGLDRFVFKKDRAKKQSFKTGLKTLFIAFQIMAQMPSTVPAIVLPENYAGALKLMNVFTLDFPTFANVGCMLPWWDQNYHLLSLTSLPLLLCLILSLSGSRSAVVPVTFLVLPSVTTSIFKVFACDVLDDGASYLHADYNVSCQGGTRQIWRAYAGAMVGIYPLGVTAAYAALLWRNRRDIEMRPYPPEPGKDLQLGAGICMSVLSVMVYSGLRPFAEAKDNVLAVCANAEIFLVFLTALIMKHSAGGGGG</sequence>
<protein>
    <recommendedName>
        <fullName evidence="4">TNFR-Cys domain-containing protein</fullName>
    </recommendedName>
</protein>
<feature type="transmembrane region" description="Helical" evidence="2">
    <location>
        <begin position="1788"/>
        <end position="1808"/>
    </location>
</feature>
<feature type="non-terminal residue" evidence="5">
    <location>
        <position position="1"/>
    </location>
</feature>
<dbReference type="InterPro" id="IPR001368">
    <property type="entry name" value="TNFR/NGFR_Cys_rich_reg"/>
</dbReference>
<dbReference type="SUPFAM" id="SSF57184">
    <property type="entry name" value="Growth factor receptor domain"/>
    <property type="match status" value="7"/>
</dbReference>
<dbReference type="InterPro" id="IPR011641">
    <property type="entry name" value="Tyr-kin_ephrin_A/B_rcpt-like"/>
</dbReference>
<feature type="disulfide bond" evidence="1">
    <location>
        <begin position="1480"/>
        <end position="1493"/>
    </location>
</feature>
<feature type="transmembrane region" description="Helical" evidence="2">
    <location>
        <begin position="1666"/>
        <end position="1687"/>
    </location>
</feature>
<feature type="signal peptide" evidence="3">
    <location>
        <begin position="1"/>
        <end position="21"/>
    </location>
</feature>
<feature type="transmembrane region" description="Helical" evidence="2">
    <location>
        <begin position="1708"/>
        <end position="1728"/>
    </location>
</feature>
<accession>A0A9W6ZFD2</accession>
<gene>
    <name evidence="5" type="ORF">TrRE_jg9926</name>
</gene>
<dbReference type="Proteomes" id="UP001165082">
    <property type="component" value="Unassembled WGS sequence"/>
</dbReference>
<dbReference type="SMART" id="SM01411">
    <property type="entry name" value="Ephrin_rec_like"/>
    <property type="match status" value="19"/>
</dbReference>
<keyword evidence="3" id="KW-0732">Signal</keyword>
<feature type="chain" id="PRO_5040846738" description="TNFR-Cys domain-containing protein" evidence="3">
    <location>
        <begin position="22"/>
        <end position="1935"/>
    </location>
</feature>
<dbReference type="Pfam" id="PF07699">
    <property type="entry name" value="Ephrin_rec_like"/>
    <property type="match status" value="2"/>
</dbReference>
<name>A0A9W6ZFD2_9STRA</name>
<dbReference type="SMART" id="SM00208">
    <property type="entry name" value="TNFR"/>
    <property type="match status" value="1"/>
</dbReference>
<feature type="transmembrane region" description="Helical" evidence="2">
    <location>
        <begin position="1907"/>
        <end position="1926"/>
    </location>
</feature>
<evidence type="ECO:0000256" key="3">
    <source>
        <dbReference type="SAM" id="SignalP"/>
    </source>
</evidence>
<feature type="disulfide bond" evidence="1">
    <location>
        <begin position="1462"/>
        <end position="1477"/>
    </location>
</feature>
<evidence type="ECO:0000313" key="6">
    <source>
        <dbReference type="Proteomes" id="UP001165082"/>
    </source>
</evidence>
<keyword evidence="1" id="KW-1015">Disulfide bond</keyword>
<dbReference type="PROSITE" id="PS00652">
    <property type="entry name" value="TNFR_NGFR_1"/>
    <property type="match status" value="1"/>
</dbReference>
<feature type="repeat" description="TNFR-Cys" evidence="1">
    <location>
        <begin position="1461"/>
        <end position="1501"/>
    </location>
</feature>
<keyword evidence="6" id="KW-1185">Reference proteome</keyword>
<dbReference type="PANTHER" id="PTHR46967:SF2">
    <property type="entry name" value="SUSHI, VON WILLEBRAND FACTOR TYPE A, EGF AND PENTRAXIN DOMAIN-CONTAINING PROTEIN 1-LIKE"/>
    <property type="match status" value="1"/>
</dbReference>
<dbReference type="SUPFAM" id="SSF51126">
    <property type="entry name" value="Pectin lyase-like"/>
    <property type="match status" value="1"/>
</dbReference>
<dbReference type="EMBL" id="BRXZ01000769">
    <property type="protein sequence ID" value="GMH53367.1"/>
    <property type="molecule type" value="Genomic_DNA"/>
</dbReference>
<keyword evidence="2" id="KW-1133">Transmembrane helix</keyword>
<feature type="transmembrane region" description="Helical" evidence="2">
    <location>
        <begin position="1838"/>
        <end position="1859"/>
    </location>
</feature>
<evidence type="ECO:0000256" key="2">
    <source>
        <dbReference type="SAM" id="Phobius"/>
    </source>
</evidence>
<dbReference type="Gene3D" id="2.10.50.10">
    <property type="entry name" value="Tumor Necrosis Factor Receptor, subunit A, domain 2"/>
    <property type="match status" value="5"/>
</dbReference>
<dbReference type="InterPro" id="IPR011050">
    <property type="entry name" value="Pectin_lyase_fold/virulence"/>
</dbReference>
<comment type="caution">
    <text evidence="5">The sequence shown here is derived from an EMBL/GenBank/DDBJ whole genome shotgun (WGS) entry which is preliminary data.</text>
</comment>
<proteinExistence type="predicted"/>
<keyword evidence="2" id="KW-0812">Transmembrane</keyword>
<dbReference type="OrthoDB" id="202828at2759"/>
<feature type="domain" description="TNFR-Cys" evidence="4">
    <location>
        <begin position="1461"/>
        <end position="1501"/>
    </location>
</feature>
<keyword evidence="2" id="KW-0472">Membrane</keyword>
<feature type="disulfide bond" evidence="1">
    <location>
        <begin position="1483"/>
        <end position="1501"/>
    </location>
</feature>